<protein>
    <submittedName>
        <fullName evidence="1">Uncharacterized protein</fullName>
    </submittedName>
</protein>
<dbReference type="Proteomes" id="UP000007947">
    <property type="component" value="Chromosome"/>
</dbReference>
<organism evidence="1 2">
    <name type="scientific">Microlunatus phosphovorus (strain ATCC 700054 / DSM 10555 / JCM 9379 / NBRC 101784 / NCIMB 13414 / VKM Ac-1990 / NM-1)</name>
    <dbReference type="NCBI Taxonomy" id="1032480"/>
    <lineage>
        <taxon>Bacteria</taxon>
        <taxon>Bacillati</taxon>
        <taxon>Actinomycetota</taxon>
        <taxon>Actinomycetes</taxon>
        <taxon>Propionibacteriales</taxon>
        <taxon>Propionibacteriaceae</taxon>
        <taxon>Microlunatus</taxon>
    </lineage>
</organism>
<reference evidence="1 2" key="1">
    <citation type="submission" date="2011-05" db="EMBL/GenBank/DDBJ databases">
        <title>Whole genome sequence of Microlunatus phosphovorus NM-1.</title>
        <authorList>
            <person name="Hosoyama A."/>
            <person name="Sasaki K."/>
            <person name="Harada T."/>
            <person name="Igarashi R."/>
            <person name="Kawakoshi A."/>
            <person name="Sasagawa M."/>
            <person name="Fukada J."/>
            <person name="Nakamura S."/>
            <person name="Katano Y."/>
            <person name="Hanada S."/>
            <person name="Kamagata Y."/>
            <person name="Nakamura N."/>
            <person name="Yamazaki S."/>
            <person name="Fujita N."/>
        </authorList>
    </citation>
    <scope>NUCLEOTIDE SEQUENCE [LARGE SCALE GENOMIC DNA]</scope>
    <source>
        <strain evidence="2">ATCC 700054 / DSM 10555 / JCM 9379 / NBRC 101784 / NCIMB 13414 / VKM Ac-1990 / NM-1</strain>
    </source>
</reference>
<evidence type="ECO:0000313" key="1">
    <source>
        <dbReference type="EMBL" id="BAK33565.1"/>
    </source>
</evidence>
<dbReference type="eggNOG" id="ENOG502ZCVN">
    <property type="taxonomic scope" value="Bacteria"/>
</dbReference>
<dbReference type="AlphaFoldDB" id="F5XK69"/>
<sequence>MSTPATGPELSDDLLRLLLSGRPDVPNAVARAASTSSDPSVIVAAALLSRDSMMLSTARPLARTTRDRQLVALAAARIGGQQDLFDVLVREHLLMFPDDLLASWIAGRS</sequence>
<name>F5XK69_MICPN</name>
<dbReference type="EMBL" id="AP012204">
    <property type="protein sequence ID" value="BAK33565.1"/>
    <property type="molecule type" value="Genomic_DNA"/>
</dbReference>
<proteinExistence type="predicted"/>
<accession>F5XK69</accession>
<dbReference type="OrthoDB" id="3838054at2"/>
<dbReference type="STRING" id="1032480.MLP_05510"/>
<dbReference type="KEGG" id="mph:MLP_05510"/>
<dbReference type="HOGENOM" id="CLU_2194204_0_0_11"/>
<evidence type="ECO:0000313" key="2">
    <source>
        <dbReference type="Proteomes" id="UP000007947"/>
    </source>
</evidence>
<gene>
    <name evidence="1" type="ordered locus">MLP_05510</name>
</gene>
<dbReference type="RefSeq" id="WP_013861454.1">
    <property type="nucleotide sequence ID" value="NC_015635.1"/>
</dbReference>
<keyword evidence="2" id="KW-1185">Reference proteome</keyword>